<dbReference type="PANTHER" id="PTHR30151">
    <property type="entry name" value="ALKANE SULFONATE ABC TRANSPORTER-RELATED, MEMBRANE SUBUNIT"/>
    <property type="match status" value="1"/>
</dbReference>
<gene>
    <name evidence="9" type="ORF">AACH06_01500</name>
</gene>
<name>A0ABU9BHR3_9BURK</name>
<dbReference type="InterPro" id="IPR000515">
    <property type="entry name" value="MetI-like"/>
</dbReference>
<evidence type="ECO:0000313" key="10">
    <source>
        <dbReference type="Proteomes" id="UP001371218"/>
    </source>
</evidence>
<proteinExistence type="inferred from homology"/>
<protein>
    <submittedName>
        <fullName evidence="9">ABC transporter permease</fullName>
    </submittedName>
</protein>
<evidence type="ECO:0000256" key="7">
    <source>
        <dbReference type="RuleBase" id="RU363032"/>
    </source>
</evidence>
<evidence type="ECO:0000313" key="9">
    <source>
        <dbReference type="EMBL" id="MEK8029482.1"/>
    </source>
</evidence>
<dbReference type="EMBL" id="JBBUTG010000001">
    <property type="protein sequence ID" value="MEK8029482.1"/>
    <property type="molecule type" value="Genomic_DNA"/>
</dbReference>
<dbReference type="Gene3D" id="1.10.3720.10">
    <property type="entry name" value="MetI-like"/>
    <property type="match status" value="1"/>
</dbReference>
<dbReference type="CDD" id="cd06261">
    <property type="entry name" value="TM_PBP2"/>
    <property type="match status" value="1"/>
</dbReference>
<keyword evidence="4 7" id="KW-0812">Transmembrane</keyword>
<organism evidence="9 10">
    <name type="scientific">Ideonella lacteola</name>
    <dbReference type="NCBI Taxonomy" id="2984193"/>
    <lineage>
        <taxon>Bacteria</taxon>
        <taxon>Pseudomonadati</taxon>
        <taxon>Pseudomonadota</taxon>
        <taxon>Betaproteobacteria</taxon>
        <taxon>Burkholderiales</taxon>
        <taxon>Sphaerotilaceae</taxon>
        <taxon>Ideonella</taxon>
    </lineage>
</organism>
<reference evidence="9 10" key="1">
    <citation type="submission" date="2024-04" db="EMBL/GenBank/DDBJ databases">
        <title>Novel species of the genus Ideonella isolated from streams.</title>
        <authorList>
            <person name="Lu H."/>
        </authorList>
    </citation>
    <scope>NUCLEOTIDE SEQUENCE [LARGE SCALE GENOMIC DNA]</scope>
    <source>
        <strain evidence="9 10">DXS29W</strain>
    </source>
</reference>
<evidence type="ECO:0000256" key="2">
    <source>
        <dbReference type="ARBA" id="ARBA00022448"/>
    </source>
</evidence>
<accession>A0ABU9BHR3</accession>
<dbReference type="PANTHER" id="PTHR30151:SF16">
    <property type="entry name" value="ABC TRANSPORTER PERMEASE PROTEIN"/>
    <property type="match status" value="1"/>
</dbReference>
<dbReference type="SUPFAM" id="SSF161098">
    <property type="entry name" value="MetI-like"/>
    <property type="match status" value="1"/>
</dbReference>
<dbReference type="Pfam" id="PF00528">
    <property type="entry name" value="BPD_transp_1"/>
    <property type="match status" value="1"/>
</dbReference>
<dbReference type="PROSITE" id="PS50928">
    <property type="entry name" value="ABC_TM1"/>
    <property type="match status" value="1"/>
</dbReference>
<keyword evidence="2 7" id="KW-0813">Transport</keyword>
<feature type="transmembrane region" description="Helical" evidence="7">
    <location>
        <begin position="225"/>
        <end position="246"/>
    </location>
</feature>
<keyword evidence="3" id="KW-1003">Cell membrane</keyword>
<dbReference type="Proteomes" id="UP001371218">
    <property type="component" value="Unassembled WGS sequence"/>
</dbReference>
<sequence>MNRPLRETLADAAGSVAMLGALVLVWWLASHLGWISRAFLPSPEATVQSIVQGWSQGALAGYTGATVGRMLVGWLLASLMGISLGVWIGSSALARAWLQPTLEFFRPLPASAVMPPAIAVFGLSTGMVLFVVAFGAMWPVLLATAHGVASVHRGLREVSSAMQLSRWQYLWKIALPHTVPDILSGLRLSLTVSLIVSVVGEMMASQTGLGQAVLLAARSFRAPDLFAGVLLLGAIGVVSNLALAAFEQRALRWQRSH</sequence>
<feature type="transmembrane region" description="Helical" evidence="7">
    <location>
        <begin position="71"/>
        <end position="98"/>
    </location>
</feature>
<feature type="domain" description="ABC transmembrane type-1" evidence="8">
    <location>
        <begin position="63"/>
        <end position="247"/>
    </location>
</feature>
<evidence type="ECO:0000256" key="1">
    <source>
        <dbReference type="ARBA" id="ARBA00004651"/>
    </source>
</evidence>
<comment type="subcellular location">
    <subcellularLocation>
        <location evidence="1 7">Cell membrane</location>
        <topology evidence="1 7">Multi-pass membrane protein</topology>
    </subcellularLocation>
</comment>
<evidence type="ECO:0000256" key="5">
    <source>
        <dbReference type="ARBA" id="ARBA00022989"/>
    </source>
</evidence>
<evidence type="ECO:0000256" key="6">
    <source>
        <dbReference type="ARBA" id="ARBA00023136"/>
    </source>
</evidence>
<comment type="caution">
    <text evidence="9">The sequence shown here is derived from an EMBL/GenBank/DDBJ whole genome shotgun (WGS) entry which is preliminary data.</text>
</comment>
<feature type="transmembrane region" description="Helical" evidence="7">
    <location>
        <begin position="12"/>
        <end position="29"/>
    </location>
</feature>
<feature type="transmembrane region" description="Helical" evidence="7">
    <location>
        <begin position="118"/>
        <end position="143"/>
    </location>
</feature>
<dbReference type="RefSeq" id="WP_341423819.1">
    <property type="nucleotide sequence ID" value="NZ_JBBUTG010000001.1"/>
</dbReference>
<evidence type="ECO:0000256" key="4">
    <source>
        <dbReference type="ARBA" id="ARBA00022692"/>
    </source>
</evidence>
<keyword evidence="6 7" id="KW-0472">Membrane</keyword>
<comment type="similarity">
    <text evidence="7">Belongs to the binding-protein-dependent transport system permease family.</text>
</comment>
<evidence type="ECO:0000259" key="8">
    <source>
        <dbReference type="PROSITE" id="PS50928"/>
    </source>
</evidence>
<evidence type="ECO:0000256" key="3">
    <source>
        <dbReference type="ARBA" id="ARBA00022475"/>
    </source>
</evidence>
<keyword evidence="10" id="KW-1185">Reference proteome</keyword>
<keyword evidence="5 7" id="KW-1133">Transmembrane helix</keyword>
<dbReference type="InterPro" id="IPR035906">
    <property type="entry name" value="MetI-like_sf"/>
</dbReference>